<dbReference type="PANTHER" id="PTHR37422">
    <property type="entry name" value="TEICHURONIC ACID BIOSYNTHESIS PROTEIN TUAE"/>
    <property type="match status" value="1"/>
</dbReference>
<evidence type="ECO:0000256" key="4">
    <source>
        <dbReference type="ARBA" id="ARBA00023136"/>
    </source>
</evidence>
<evidence type="ECO:0000256" key="1">
    <source>
        <dbReference type="ARBA" id="ARBA00004141"/>
    </source>
</evidence>
<organism evidence="7 8">
    <name type="scientific">Natronococcus amylolyticus DSM 10524</name>
    <dbReference type="NCBI Taxonomy" id="1227497"/>
    <lineage>
        <taxon>Archaea</taxon>
        <taxon>Methanobacteriati</taxon>
        <taxon>Methanobacteriota</taxon>
        <taxon>Stenosarchaea group</taxon>
        <taxon>Halobacteria</taxon>
        <taxon>Halobacteriales</taxon>
        <taxon>Natrialbaceae</taxon>
        <taxon>Natronococcus</taxon>
    </lineage>
</organism>
<evidence type="ECO:0000259" key="6">
    <source>
        <dbReference type="Pfam" id="PF04932"/>
    </source>
</evidence>
<dbReference type="PANTHER" id="PTHR37422:SF13">
    <property type="entry name" value="LIPOPOLYSACCHARIDE BIOSYNTHESIS PROTEIN PA4999-RELATED"/>
    <property type="match status" value="1"/>
</dbReference>
<feature type="transmembrane region" description="Helical" evidence="5">
    <location>
        <begin position="453"/>
        <end position="471"/>
    </location>
</feature>
<dbReference type="eggNOG" id="arCOG08190">
    <property type="taxonomic scope" value="Archaea"/>
</dbReference>
<feature type="transmembrane region" description="Helical" evidence="5">
    <location>
        <begin position="110"/>
        <end position="127"/>
    </location>
</feature>
<gene>
    <name evidence="7" type="ORF">C491_18234</name>
</gene>
<dbReference type="STRING" id="1227497.C491_18234"/>
<dbReference type="InterPro" id="IPR007016">
    <property type="entry name" value="O-antigen_ligase-rel_domated"/>
</dbReference>
<keyword evidence="2 5" id="KW-0812">Transmembrane</keyword>
<protein>
    <submittedName>
        <fullName evidence="7">O-antigen polymerase</fullName>
    </submittedName>
</protein>
<dbReference type="Pfam" id="PF04932">
    <property type="entry name" value="Wzy_C"/>
    <property type="match status" value="1"/>
</dbReference>
<feature type="transmembrane region" description="Helical" evidence="5">
    <location>
        <begin position="276"/>
        <end position="294"/>
    </location>
</feature>
<feature type="domain" description="O-antigen ligase-related" evidence="6">
    <location>
        <begin position="285"/>
        <end position="412"/>
    </location>
</feature>
<feature type="transmembrane region" description="Helical" evidence="5">
    <location>
        <begin position="198"/>
        <end position="220"/>
    </location>
</feature>
<feature type="transmembrane region" description="Helical" evidence="5">
    <location>
        <begin position="21"/>
        <end position="41"/>
    </location>
</feature>
<comment type="subcellular location">
    <subcellularLocation>
        <location evidence="1">Membrane</location>
        <topology evidence="1">Multi-pass membrane protein</topology>
    </subcellularLocation>
</comment>
<dbReference type="GO" id="GO:0016020">
    <property type="term" value="C:membrane"/>
    <property type="evidence" value="ECO:0007669"/>
    <property type="project" value="UniProtKB-SubCell"/>
</dbReference>
<evidence type="ECO:0000256" key="2">
    <source>
        <dbReference type="ARBA" id="ARBA00022692"/>
    </source>
</evidence>
<sequence>MSAVEREPGTLFAQRWDPQRLVNLFIYGLFGLHLILVILAYSTDAVAAWQLAAFAVLLGTVCGCRLVANAYQEFDQLQAGLLSVLGISFVVLGVIYQSSSPGFGLGPSRPLAIAIVFVLAVSFFLVVTDARRYTAGQWAAVGCFAVLTGIYLAHTLAYDPSSSQSRWPLWAAVVMGTSLFVVPRLVPKRIFLWFLPRLAAVAVILGLGTYVVGEYSLWAFEVRQWSGTPSVPLIETERSTIQSFFPNPNSLGLVSFAGLVAAVVELHRSVVARRPLGAALAVALAGLCGAGVFLSNARAAMLASAIVLVIYAAYVAGGRIAVPVAAVASTVGVFGLLAAMYADVVDISTSGRFELWTASLRAIRDGPLLFGHGSGPANLVIEPYLEGETAPLPHNSYLEVMIQTGFVGALAYGGLIAGSVARGLAAYRDVDVAMLAFVVGWAIHLFFESYTLFEWSIGGVLASMAIGYLLFGD</sequence>
<dbReference type="Proteomes" id="UP000011688">
    <property type="component" value="Unassembled WGS sequence"/>
</dbReference>
<dbReference type="InterPro" id="IPR051533">
    <property type="entry name" value="WaaL-like"/>
</dbReference>
<comment type="caution">
    <text evidence="7">The sequence shown here is derived from an EMBL/GenBank/DDBJ whole genome shotgun (WGS) entry which is preliminary data.</text>
</comment>
<name>L9WYT4_9EURY</name>
<feature type="transmembrane region" description="Helical" evidence="5">
    <location>
        <begin position="430"/>
        <end position="447"/>
    </location>
</feature>
<feature type="transmembrane region" description="Helical" evidence="5">
    <location>
        <begin position="400"/>
        <end position="418"/>
    </location>
</feature>
<keyword evidence="3 5" id="KW-1133">Transmembrane helix</keyword>
<feature type="transmembrane region" description="Helical" evidence="5">
    <location>
        <begin position="169"/>
        <end position="186"/>
    </location>
</feature>
<keyword evidence="4 5" id="KW-0472">Membrane</keyword>
<reference evidence="7 8" key="1">
    <citation type="journal article" date="2014" name="PLoS Genet.">
        <title>Phylogenetically driven sequencing of extremely halophilic archaea reveals strategies for static and dynamic osmo-response.</title>
        <authorList>
            <person name="Becker E.A."/>
            <person name="Seitzer P.M."/>
            <person name="Tritt A."/>
            <person name="Larsen D."/>
            <person name="Krusor M."/>
            <person name="Yao A.I."/>
            <person name="Wu D."/>
            <person name="Madern D."/>
            <person name="Eisen J.A."/>
            <person name="Darling A.E."/>
            <person name="Facciotti M.T."/>
        </authorList>
    </citation>
    <scope>NUCLEOTIDE SEQUENCE [LARGE SCALE GENOMIC DNA]</scope>
    <source>
        <strain evidence="7 8">DSM 10524</strain>
    </source>
</reference>
<feature type="transmembrane region" description="Helical" evidence="5">
    <location>
        <begin position="80"/>
        <end position="98"/>
    </location>
</feature>
<feature type="transmembrane region" description="Helical" evidence="5">
    <location>
        <begin position="300"/>
        <end position="317"/>
    </location>
</feature>
<evidence type="ECO:0000313" key="7">
    <source>
        <dbReference type="EMBL" id="ELY54567.1"/>
    </source>
</evidence>
<dbReference type="RefSeq" id="WP_005558833.1">
    <property type="nucleotide sequence ID" value="NZ_AOIB01000036.1"/>
</dbReference>
<keyword evidence="8" id="KW-1185">Reference proteome</keyword>
<evidence type="ECO:0000256" key="5">
    <source>
        <dbReference type="SAM" id="Phobius"/>
    </source>
</evidence>
<evidence type="ECO:0000313" key="8">
    <source>
        <dbReference type="Proteomes" id="UP000011688"/>
    </source>
</evidence>
<dbReference type="AlphaFoldDB" id="L9WYT4"/>
<feature type="transmembrane region" description="Helical" evidence="5">
    <location>
        <begin position="47"/>
        <end position="68"/>
    </location>
</feature>
<evidence type="ECO:0000256" key="3">
    <source>
        <dbReference type="ARBA" id="ARBA00022989"/>
    </source>
</evidence>
<feature type="transmembrane region" description="Helical" evidence="5">
    <location>
        <begin position="139"/>
        <end position="157"/>
    </location>
</feature>
<feature type="transmembrane region" description="Helical" evidence="5">
    <location>
        <begin position="240"/>
        <end position="264"/>
    </location>
</feature>
<proteinExistence type="predicted"/>
<accession>L9WYT4</accession>
<dbReference type="EMBL" id="AOIB01000036">
    <property type="protein sequence ID" value="ELY54567.1"/>
    <property type="molecule type" value="Genomic_DNA"/>
</dbReference>
<feature type="transmembrane region" description="Helical" evidence="5">
    <location>
        <begin position="324"/>
        <end position="342"/>
    </location>
</feature>